<comment type="caution">
    <text evidence="2">The sequence shown here is derived from an EMBL/GenBank/DDBJ whole genome shotgun (WGS) entry which is preliminary data.</text>
</comment>
<reference evidence="2" key="1">
    <citation type="submission" date="2017-08" db="EMBL/GenBank/DDBJ databases">
        <authorList>
            <person name="Polle J.E."/>
            <person name="Barry K."/>
            <person name="Cushman J."/>
            <person name="Schmutz J."/>
            <person name="Tran D."/>
            <person name="Hathwaick L.T."/>
            <person name="Yim W.C."/>
            <person name="Jenkins J."/>
            <person name="Mckie-Krisberg Z.M."/>
            <person name="Prochnik S."/>
            <person name="Lindquist E."/>
            <person name="Dockter R.B."/>
            <person name="Adam C."/>
            <person name="Molina H."/>
            <person name="Bunkerborg J."/>
            <person name="Jin E."/>
            <person name="Buchheim M."/>
            <person name="Magnuson J."/>
        </authorList>
    </citation>
    <scope>NUCLEOTIDE SEQUENCE</scope>
    <source>
        <strain evidence="2">CCAP 19/18</strain>
    </source>
</reference>
<organism evidence="2 3">
    <name type="scientific">Dunaliella salina</name>
    <name type="common">Green alga</name>
    <name type="synonym">Protococcus salinus</name>
    <dbReference type="NCBI Taxonomy" id="3046"/>
    <lineage>
        <taxon>Eukaryota</taxon>
        <taxon>Viridiplantae</taxon>
        <taxon>Chlorophyta</taxon>
        <taxon>core chlorophytes</taxon>
        <taxon>Chlorophyceae</taxon>
        <taxon>CS clade</taxon>
        <taxon>Chlamydomonadales</taxon>
        <taxon>Dunaliellaceae</taxon>
        <taxon>Dunaliella</taxon>
    </lineage>
</organism>
<evidence type="ECO:0000256" key="1">
    <source>
        <dbReference type="SAM" id="MobiDB-lite"/>
    </source>
</evidence>
<feature type="compositionally biased region" description="Basic and acidic residues" evidence="1">
    <location>
        <begin position="65"/>
        <end position="94"/>
    </location>
</feature>
<gene>
    <name evidence="2" type="ORF">DUNSADRAFT_5661</name>
</gene>
<feature type="compositionally biased region" description="Gly residues" evidence="1">
    <location>
        <begin position="201"/>
        <end position="220"/>
    </location>
</feature>
<dbReference type="EMBL" id="MU069651">
    <property type="protein sequence ID" value="KAF5836628.1"/>
    <property type="molecule type" value="Genomic_DNA"/>
</dbReference>
<feature type="compositionally biased region" description="Low complexity" evidence="1">
    <location>
        <begin position="95"/>
        <end position="115"/>
    </location>
</feature>
<feature type="compositionally biased region" description="Acidic residues" evidence="1">
    <location>
        <begin position="229"/>
        <end position="248"/>
    </location>
</feature>
<feature type="compositionally biased region" description="Acidic residues" evidence="1">
    <location>
        <begin position="162"/>
        <end position="174"/>
    </location>
</feature>
<feature type="compositionally biased region" description="Low complexity" evidence="1">
    <location>
        <begin position="182"/>
        <end position="200"/>
    </location>
</feature>
<protein>
    <recommendedName>
        <fullName evidence="4">Encoded protein</fullName>
    </recommendedName>
</protein>
<evidence type="ECO:0000313" key="3">
    <source>
        <dbReference type="Proteomes" id="UP000815325"/>
    </source>
</evidence>
<dbReference type="Proteomes" id="UP000815325">
    <property type="component" value="Unassembled WGS sequence"/>
</dbReference>
<name>A0ABQ7GPT7_DUNSA</name>
<feature type="region of interest" description="Disordered" evidence="1">
    <location>
        <begin position="28"/>
        <end position="248"/>
    </location>
</feature>
<proteinExistence type="predicted"/>
<sequence length="248" mass="26174">MCTSSNCCHICSISLLLPPLPHFHIRTGRESASAEPSEPSQSLPSTASGRNAPKSLIPNLKLHQARQEHQHTTRQVHWDREPKEQRASSHKEGSSRGQPSQQQQQQQQQEGQGQRQRSRREQQHQQQQSQHRERKVLDLDALYVAGRSGAGRGVHSSTWADAMDDLGDVLDGEESGPPPASTAPAKPGAPTPASASQGAGAASGKGASGAGAAAGAGGAGKPVEPAAESSEEEEGELPSEEGEYVEPS</sequence>
<keyword evidence="3" id="KW-1185">Reference proteome</keyword>
<feature type="compositionally biased region" description="Low complexity" evidence="1">
    <location>
        <begin position="30"/>
        <end position="45"/>
    </location>
</feature>
<evidence type="ECO:0008006" key="4">
    <source>
        <dbReference type="Google" id="ProtNLM"/>
    </source>
</evidence>
<evidence type="ECO:0000313" key="2">
    <source>
        <dbReference type="EMBL" id="KAF5836628.1"/>
    </source>
</evidence>
<accession>A0ABQ7GPT7</accession>